<feature type="region of interest" description="Disordered" evidence="1">
    <location>
        <begin position="1"/>
        <end position="83"/>
    </location>
</feature>
<dbReference type="EMBL" id="WOCE01000016">
    <property type="protein sequence ID" value="KAE9597613.1"/>
    <property type="molecule type" value="Genomic_DNA"/>
</dbReference>
<feature type="compositionally biased region" description="Low complexity" evidence="1">
    <location>
        <begin position="67"/>
        <end position="83"/>
    </location>
</feature>
<reference evidence="3" key="1">
    <citation type="journal article" date="2020" name="Nat. Commun.">
        <title>Genome sequence of the cluster root forming white lupin.</title>
        <authorList>
            <person name="Hufnagel B."/>
            <person name="Marques A."/>
            <person name="Soriano A."/>
            <person name="Marques L."/>
            <person name="Divol F."/>
            <person name="Doumas P."/>
            <person name="Sallet E."/>
            <person name="Mancinotti D."/>
            <person name="Carrere S."/>
            <person name="Marande W."/>
            <person name="Arribat S."/>
            <person name="Keller J."/>
            <person name="Huneau C."/>
            <person name="Blein T."/>
            <person name="Aime D."/>
            <person name="Laguerre M."/>
            <person name="Taylor J."/>
            <person name="Schubert V."/>
            <person name="Nelson M."/>
            <person name="Geu-Flores F."/>
            <person name="Crespi M."/>
            <person name="Gallardo-Guerrero K."/>
            <person name="Delaux P.-M."/>
            <person name="Salse J."/>
            <person name="Berges H."/>
            <person name="Guyot R."/>
            <person name="Gouzy J."/>
            <person name="Peret B."/>
        </authorList>
    </citation>
    <scope>NUCLEOTIDE SEQUENCE [LARGE SCALE GENOMIC DNA]</scope>
    <source>
        <strain evidence="3">cv. Amiga</strain>
    </source>
</reference>
<accession>A0A6A4NYM1</accession>
<organism evidence="2 3">
    <name type="scientific">Lupinus albus</name>
    <name type="common">White lupine</name>
    <name type="synonym">Lupinus termis</name>
    <dbReference type="NCBI Taxonomy" id="3870"/>
    <lineage>
        <taxon>Eukaryota</taxon>
        <taxon>Viridiplantae</taxon>
        <taxon>Streptophyta</taxon>
        <taxon>Embryophyta</taxon>
        <taxon>Tracheophyta</taxon>
        <taxon>Spermatophyta</taxon>
        <taxon>Magnoliopsida</taxon>
        <taxon>eudicotyledons</taxon>
        <taxon>Gunneridae</taxon>
        <taxon>Pentapetalae</taxon>
        <taxon>rosids</taxon>
        <taxon>fabids</taxon>
        <taxon>Fabales</taxon>
        <taxon>Fabaceae</taxon>
        <taxon>Papilionoideae</taxon>
        <taxon>50 kb inversion clade</taxon>
        <taxon>genistoids sensu lato</taxon>
        <taxon>core genistoids</taxon>
        <taxon>Genisteae</taxon>
        <taxon>Lupinus</taxon>
    </lineage>
</organism>
<dbReference type="AlphaFoldDB" id="A0A6A4NYM1"/>
<name>A0A6A4NYM1_LUPAL</name>
<proteinExistence type="predicted"/>
<sequence length="97" mass="10609">MHYKKDYPNEWSPSKSVGKDKVSTSANVAQKDDSGYTTHTNMTQRHVPKMKVTGGSLPSNTADKPCSLLLSSDENDSNSMESSFPFSSFLVSIQDSS</sequence>
<dbReference type="Proteomes" id="UP000447434">
    <property type="component" value="Chromosome 16"/>
</dbReference>
<protein>
    <submittedName>
        <fullName evidence="2">Uncharacterized protein</fullName>
    </submittedName>
</protein>
<feature type="compositionally biased region" description="Polar residues" evidence="1">
    <location>
        <begin position="35"/>
        <end position="44"/>
    </location>
</feature>
<evidence type="ECO:0000313" key="2">
    <source>
        <dbReference type="EMBL" id="KAE9597613.1"/>
    </source>
</evidence>
<comment type="caution">
    <text evidence="2">The sequence shown here is derived from an EMBL/GenBank/DDBJ whole genome shotgun (WGS) entry which is preliminary data.</text>
</comment>
<evidence type="ECO:0000313" key="3">
    <source>
        <dbReference type="Proteomes" id="UP000447434"/>
    </source>
</evidence>
<gene>
    <name evidence="2" type="ORF">Lalb_Chr16g0388391</name>
</gene>
<evidence type="ECO:0000256" key="1">
    <source>
        <dbReference type="SAM" id="MobiDB-lite"/>
    </source>
</evidence>
<keyword evidence="3" id="KW-1185">Reference proteome</keyword>